<protein>
    <submittedName>
        <fullName evidence="5">MarR family transcriptional regulator</fullName>
    </submittedName>
</protein>
<feature type="domain" description="HTH marR-type" evidence="4">
    <location>
        <begin position="1"/>
        <end position="128"/>
    </location>
</feature>
<dbReference type="EMBL" id="AP027271">
    <property type="protein sequence ID" value="BDX02797.1"/>
    <property type="molecule type" value="Genomic_DNA"/>
</dbReference>
<accession>A0ABM8FFH2</accession>
<keyword evidence="6" id="KW-1185">Reference proteome</keyword>
<name>A0ABM8FFH2_9GAMM</name>
<dbReference type="InterPro" id="IPR036390">
    <property type="entry name" value="WH_DNA-bd_sf"/>
</dbReference>
<dbReference type="Pfam" id="PF01047">
    <property type="entry name" value="MarR"/>
    <property type="match status" value="1"/>
</dbReference>
<dbReference type="Proteomes" id="UP001307608">
    <property type="component" value="Chromosome"/>
</dbReference>
<evidence type="ECO:0000256" key="1">
    <source>
        <dbReference type="ARBA" id="ARBA00023015"/>
    </source>
</evidence>
<evidence type="ECO:0000313" key="5">
    <source>
        <dbReference type="EMBL" id="BDX02797.1"/>
    </source>
</evidence>
<gene>
    <name evidence="5" type="ORF">MACH16_15450</name>
</gene>
<dbReference type="PRINTS" id="PR00598">
    <property type="entry name" value="HTHMARR"/>
</dbReference>
<dbReference type="PANTHER" id="PTHR42756:SF1">
    <property type="entry name" value="TRANSCRIPTIONAL REPRESSOR OF EMRAB OPERON"/>
    <property type="match status" value="1"/>
</dbReference>
<evidence type="ECO:0000313" key="6">
    <source>
        <dbReference type="Proteomes" id="UP001307608"/>
    </source>
</evidence>
<dbReference type="InterPro" id="IPR000835">
    <property type="entry name" value="HTH_MarR-typ"/>
</dbReference>
<dbReference type="PROSITE" id="PS50995">
    <property type="entry name" value="HTH_MARR_2"/>
    <property type="match status" value="1"/>
</dbReference>
<dbReference type="SMART" id="SM00347">
    <property type="entry name" value="HTH_MARR"/>
    <property type="match status" value="1"/>
</dbReference>
<proteinExistence type="predicted"/>
<keyword evidence="2" id="KW-0238">DNA-binding</keyword>
<dbReference type="InterPro" id="IPR036388">
    <property type="entry name" value="WH-like_DNA-bd_sf"/>
</dbReference>
<evidence type="ECO:0000256" key="3">
    <source>
        <dbReference type="ARBA" id="ARBA00023163"/>
    </source>
</evidence>
<keyword evidence="3" id="KW-0804">Transcription</keyword>
<dbReference type="PANTHER" id="PTHR42756">
    <property type="entry name" value="TRANSCRIPTIONAL REGULATOR, MARR"/>
    <property type="match status" value="1"/>
</dbReference>
<reference evidence="5 6" key="1">
    <citation type="submission" date="2023-01" db="EMBL/GenBank/DDBJ databases">
        <title>Complete genome sequence of Marinomonas pontica strain 200518_36.</title>
        <authorList>
            <person name="Ueki S."/>
            <person name="Gajardo G."/>
            <person name="Maruyama F."/>
        </authorList>
    </citation>
    <scope>NUCLEOTIDE SEQUENCE [LARGE SCALE GENOMIC DNA]</scope>
    <source>
        <strain evidence="5 6">200518_36</strain>
    </source>
</reference>
<sequence length="138" mass="15399">MHTLMHSYRNQLRESAVAAGISIPVSHIRTLKCISKIHNCSAKDIANKLSLDKSQVTRTLKELVNEGYVDKKRSPCNHRTQLLTLTQTGNELLNDLIALDQAAVQNMTQNLSQQQIEDFIRIAETMVSNLSPSGISNK</sequence>
<evidence type="ECO:0000259" key="4">
    <source>
        <dbReference type="PROSITE" id="PS50995"/>
    </source>
</evidence>
<dbReference type="SUPFAM" id="SSF46785">
    <property type="entry name" value="Winged helix' DNA-binding domain"/>
    <property type="match status" value="1"/>
</dbReference>
<dbReference type="Gene3D" id="1.10.10.10">
    <property type="entry name" value="Winged helix-like DNA-binding domain superfamily/Winged helix DNA-binding domain"/>
    <property type="match status" value="1"/>
</dbReference>
<evidence type="ECO:0000256" key="2">
    <source>
        <dbReference type="ARBA" id="ARBA00023125"/>
    </source>
</evidence>
<keyword evidence="1" id="KW-0805">Transcription regulation</keyword>
<organism evidence="5 6">
    <name type="scientific">Marinomonas pontica</name>
    <dbReference type="NCBI Taxonomy" id="264739"/>
    <lineage>
        <taxon>Bacteria</taxon>
        <taxon>Pseudomonadati</taxon>
        <taxon>Pseudomonadota</taxon>
        <taxon>Gammaproteobacteria</taxon>
        <taxon>Oceanospirillales</taxon>
        <taxon>Oceanospirillaceae</taxon>
        <taxon>Marinomonas</taxon>
    </lineage>
</organism>